<dbReference type="PANTHER" id="PTHR47966">
    <property type="entry name" value="BETA-SITE APP-CLEAVING ENZYME, ISOFORM A-RELATED"/>
    <property type="match status" value="1"/>
</dbReference>
<keyword evidence="9" id="KW-0325">Glycoprotein</keyword>
<dbReference type="PANTHER" id="PTHR47966:SF23">
    <property type="entry name" value="ASPARTIC ENDOPEPTIDASE, PUTATIVE (AFU_ORTHOLOGUE AFUA_2G15950)-RELATED"/>
    <property type="match status" value="1"/>
</dbReference>
<dbReference type="InterPro" id="IPR021109">
    <property type="entry name" value="Peptidase_aspartic_dom_sf"/>
</dbReference>
<keyword evidence="7 11" id="KW-0378">Hydrolase</keyword>
<keyword evidence="15" id="KW-1185">Reference proteome</keyword>
<feature type="domain" description="Peptidase A1" evidence="13">
    <location>
        <begin position="108"/>
        <end position="419"/>
    </location>
</feature>
<dbReference type="GO" id="GO:0004190">
    <property type="term" value="F:aspartic-type endopeptidase activity"/>
    <property type="evidence" value="ECO:0007669"/>
    <property type="project" value="UniProtKB-KW"/>
</dbReference>
<dbReference type="PROSITE" id="PS00141">
    <property type="entry name" value="ASP_PROTEASE"/>
    <property type="match status" value="1"/>
</dbReference>
<evidence type="ECO:0000256" key="2">
    <source>
        <dbReference type="ARBA" id="ARBA00007447"/>
    </source>
</evidence>
<gene>
    <name evidence="14" type="ORF">BHQ10_007799</name>
</gene>
<comment type="similarity">
    <text evidence="2 11">Belongs to the peptidase A1 family.</text>
</comment>
<keyword evidence="6 11" id="KW-0064">Aspartyl protease</keyword>
<feature type="chain" id="PRO_5016784617" description="Peptidase A1 domain-containing protein" evidence="12">
    <location>
        <begin position="20"/>
        <end position="423"/>
    </location>
</feature>
<evidence type="ECO:0000256" key="5">
    <source>
        <dbReference type="ARBA" id="ARBA00022729"/>
    </source>
</evidence>
<reference evidence="14 15" key="1">
    <citation type="journal article" date="2017" name="Biotechnol. Biofuels">
        <title>Differential beta-glucosidase expression as a function of carbon source availability in Talaromyces amestolkiae: a genomic and proteomic approach.</title>
        <authorList>
            <person name="de Eugenio L.I."/>
            <person name="Mendez-Liter J.A."/>
            <person name="Nieto-Dominguez M."/>
            <person name="Alonso L."/>
            <person name="Gil-Munoz J."/>
            <person name="Barriuso J."/>
            <person name="Prieto A."/>
            <person name="Martinez M.J."/>
        </authorList>
    </citation>
    <scope>NUCLEOTIDE SEQUENCE [LARGE SCALE GENOMIC DNA]</scope>
    <source>
        <strain evidence="14 15">CIB</strain>
    </source>
</reference>
<dbReference type="SUPFAM" id="SSF50630">
    <property type="entry name" value="Acid proteases"/>
    <property type="match status" value="1"/>
</dbReference>
<sequence>MSFLSTFFTLLLITTAVLSAPTAPKASLKRRSFEIPRVRRANYIPHGPAALRKAYGKFNITATHLGLDALDFQAVKHHPSSTANAANSTAGNEDGSVAAVATSGDTEFVAAVTVGGQTMMMDFDTGSSDLWVFSTDLATADQTGHTVFNAAKSTTFQTLKGATFSITYGDGSGASGTVGTDTVDIGGATVQNQAVELANKVSTSFVQDTASNGLVGLAFSSLNTVKPTQQKTFFDNIASLLDEPVMAASLKSDSSAGSYQFGTIDTTKFTGSLTNVSIDNSNGFWEFNSAAFSVGDNGTMQAITQSPTAIADTGTTLMLVSPEVATAYYAQVQGAQLNNQVGGYIFPCDATLPTLSIAVGDNNLATVPASVINFSKVSNTMCFGGVQSNGGSQFQIFGDVFLKSMFVVFDQRGPSLGLASPAA</sequence>
<dbReference type="FunFam" id="2.40.70.10:FF:000024">
    <property type="entry name" value="Endothiapepsin"/>
    <property type="match status" value="1"/>
</dbReference>
<evidence type="ECO:0000313" key="15">
    <source>
        <dbReference type="Proteomes" id="UP000249363"/>
    </source>
</evidence>
<dbReference type="Proteomes" id="UP000249363">
    <property type="component" value="Unassembled WGS sequence"/>
</dbReference>
<dbReference type="Gene3D" id="2.40.70.10">
    <property type="entry name" value="Acid Proteases"/>
    <property type="match status" value="2"/>
</dbReference>
<keyword evidence="5 12" id="KW-0732">Signal</keyword>
<dbReference type="CDD" id="cd06097">
    <property type="entry name" value="Aspergillopepsin_like"/>
    <property type="match status" value="1"/>
</dbReference>
<feature type="active site" evidence="10">
    <location>
        <position position="312"/>
    </location>
</feature>
<dbReference type="PRINTS" id="PR00792">
    <property type="entry name" value="PEPSIN"/>
</dbReference>
<evidence type="ECO:0000313" key="14">
    <source>
        <dbReference type="EMBL" id="RAO71787.1"/>
    </source>
</evidence>
<feature type="signal peptide" evidence="12">
    <location>
        <begin position="1"/>
        <end position="19"/>
    </location>
</feature>
<dbReference type="STRING" id="1196081.A0A364L7J8"/>
<comment type="caution">
    <text evidence="14">The sequence shown here is derived from an EMBL/GenBank/DDBJ whole genome shotgun (WGS) entry which is preliminary data.</text>
</comment>
<dbReference type="AlphaFoldDB" id="A0A364L7J8"/>
<evidence type="ECO:0000256" key="11">
    <source>
        <dbReference type="RuleBase" id="RU000454"/>
    </source>
</evidence>
<evidence type="ECO:0000256" key="7">
    <source>
        <dbReference type="ARBA" id="ARBA00022801"/>
    </source>
</evidence>
<proteinExistence type="inferred from homology"/>
<dbReference type="PROSITE" id="PS51767">
    <property type="entry name" value="PEPTIDASE_A1"/>
    <property type="match status" value="1"/>
</dbReference>
<evidence type="ECO:0000256" key="1">
    <source>
        <dbReference type="ARBA" id="ARBA00004613"/>
    </source>
</evidence>
<evidence type="ECO:0000256" key="4">
    <source>
        <dbReference type="ARBA" id="ARBA00022670"/>
    </source>
</evidence>
<dbReference type="RefSeq" id="XP_040736302.1">
    <property type="nucleotide sequence ID" value="XM_040880533.1"/>
</dbReference>
<keyword evidence="3" id="KW-0964">Secreted</keyword>
<dbReference type="GO" id="GO:0005576">
    <property type="term" value="C:extracellular region"/>
    <property type="evidence" value="ECO:0007669"/>
    <property type="project" value="UniProtKB-SubCell"/>
</dbReference>
<dbReference type="InterPro" id="IPR001969">
    <property type="entry name" value="Aspartic_peptidase_AS"/>
</dbReference>
<evidence type="ECO:0000256" key="9">
    <source>
        <dbReference type="ARBA" id="ARBA00023180"/>
    </source>
</evidence>
<evidence type="ECO:0000256" key="10">
    <source>
        <dbReference type="PIRSR" id="PIRSR601461-1"/>
    </source>
</evidence>
<evidence type="ECO:0000256" key="8">
    <source>
        <dbReference type="ARBA" id="ARBA00023145"/>
    </source>
</evidence>
<name>A0A364L7J8_TALAM</name>
<evidence type="ECO:0000256" key="12">
    <source>
        <dbReference type="SAM" id="SignalP"/>
    </source>
</evidence>
<accession>A0A364L7J8</accession>
<dbReference type="GeneID" id="63797014"/>
<keyword evidence="4 11" id="KW-0645">Protease</keyword>
<dbReference type="InterPro" id="IPR034163">
    <property type="entry name" value="Aspergillopepsin-like_cat_dom"/>
</dbReference>
<dbReference type="GO" id="GO:0006508">
    <property type="term" value="P:proteolysis"/>
    <property type="evidence" value="ECO:0007669"/>
    <property type="project" value="UniProtKB-KW"/>
</dbReference>
<feature type="active site" evidence="10">
    <location>
        <position position="124"/>
    </location>
</feature>
<dbReference type="OrthoDB" id="2747330at2759"/>
<protein>
    <recommendedName>
        <fullName evidence="13">Peptidase A1 domain-containing protein</fullName>
    </recommendedName>
</protein>
<dbReference type="InterPro" id="IPR033121">
    <property type="entry name" value="PEPTIDASE_A1"/>
</dbReference>
<keyword evidence="8" id="KW-0865">Zymogen</keyword>
<comment type="subcellular location">
    <subcellularLocation>
        <location evidence="1">Secreted</location>
    </subcellularLocation>
</comment>
<organism evidence="14 15">
    <name type="scientific">Talaromyces amestolkiae</name>
    <dbReference type="NCBI Taxonomy" id="1196081"/>
    <lineage>
        <taxon>Eukaryota</taxon>
        <taxon>Fungi</taxon>
        <taxon>Dikarya</taxon>
        <taxon>Ascomycota</taxon>
        <taxon>Pezizomycotina</taxon>
        <taxon>Eurotiomycetes</taxon>
        <taxon>Eurotiomycetidae</taxon>
        <taxon>Eurotiales</taxon>
        <taxon>Trichocomaceae</taxon>
        <taxon>Talaromyces</taxon>
        <taxon>Talaromyces sect. Talaromyces</taxon>
    </lineage>
</organism>
<dbReference type="EMBL" id="MIKG01000016">
    <property type="protein sequence ID" value="RAO71787.1"/>
    <property type="molecule type" value="Genomic_DNA"/>
</dbReference>
<evidence type="ECO:0000259" key="13">
    <source>
        <dbReference type="PROSITE" id="PS51767"/>
    </source>
</evidence>
<dbReference type="FunFam" id="2.40.70.10:FF:000026">
    <property type="entry name" value="Endothiapepsin"/>
    <property type="match status" value="1"/>
</dbReference>
<dbReference type="InterPro" id="IPR001461">
    <property type="entry name" value="Aspartic_peptidase_A1"/>
</dbReference>
<evidence type="ECO:0000256" key="6">
    <source>
        <dbReference type="ARBA" id="ARBA00022750"/>
    </source>
</evidence>
<dbReference type="Pfam" id="PF00026">
    <property type="entry name" value="Asp"/>
    <property type="match status" value="1"/>
</dbReference>
<evidence type="ECO:0000256" key="3">
    <source>
        <dbReference type="ARBA" id="ARBA00022525"/>
    </source>
</evidence>